<dbReference type="GO" id="GO:0010181">
    <property type="term" value="F:FMN binding"/>
    <property type="evidence" value="ECO:0007669"/>
    <property type="project" value="TreeGrafter"/>
</dbReference>
<evidence type="ECO:0000256" key="1">
    <source>
        <dbReference type="ARBA" id="ARBA00001852"/>
    </source>
</evidence>
<dbReference type="Pfam" id="PF01264">
    <property type="entry name" value="Chorismate_synt"/>
    <property type="match status" value="1"/>
</dbReference>
<dbReference type="PROSITE" id="PS00787">
    <property type="entry name" value="CHORISMATE_SYNTHASE_1"/>
    <property type="match status" value="1"/>
</dbReference>
<evidence type="ECO:0000256" key="7">
    <source>
        <dbReference type="ARBA" id="ARBA00023239"/>
    </source>
</evidence>
<evidence type="ECO:0000256" key="10">
    <source>
        <dbReference type="SAM" id="MobiDB-lite"/>
    </source>
</evidence>
<dbReference type="Proteomes" id="UP000660262">
    <property type="component" value="Unassembled WGS sequence"/>
</dbReference>
<dbReference type="InterPro" id="IPR012332">
    <property type="entry name" value="Autotransporter_pectin_lyase_C"/>
</dbReference>
<keyword evidence="7 9" id="KW-0456">Lyase</keyword>
<feature type="compositionally biased region" description="Polar residues" evidence="10">
    <location>
        <begin position="702"/>
        <end position="714"/>
    </location>
</feature>
<comment type="pathway">
    <text evidence="2 9">Metabolic intermediate biosynthesis; chorismate biosynthesis; chorismate from D-erythrose 4-phosphate and phosphoenolpyruvate: step 7/7.</text>
</comment>
<dbReference type="NCBIfam" id="NF003793">
    <property type="entry name" value="PRK05382.1"/>
    <property type="match status" value="1"/>
</dbReference>
<comment type="cofactor">
    <cofactor evidence="9">
        <name>FMNH2</name>
        <dbReference type="ChEBI" id="CHEBI:57618"/>
    </cofactor>
    <text evidence="9">Reduced FMN (FMNH(2)).</text>
</comment>
<dbReference type="PROSITE" id="PS00788">
    <property type="entry name" value="CHORISMATE_SYNTHASE_2"/>
    <property type="match status" value="1"/>
</dbReference>
<dbReference type="GO" id="GO:0005829">
    <property type="term" value="C:cytosol"/>
    <property type="evidence" value="ECO:0007669"/>
    <property type="project" value="TreeGrafter"/>
</dbReference>
<comment type="similarity">
    <text evidence="3 9">Belongs to the chorismate synthase family.</text>
</comment>
<dbReference type="GO" id="GO:0009423">
    <property type="term" value="P:chorismate biosynthetic process"/>
    <property type="evidence" value="ECO:0007669"/>
    <property type="project" value="UniProtKB-UniPathway"/>
</dbReference>
<dbReference type="EMBL" id="BNJQ01000027">
    <property type="protein sequence ID" value="GHP10088.1"/>
    <property type="molecule type" value="Genomic_DNA"/>
</dbReference>
<proteinExistence type="inferred from homology"/>
<evidence type="ECO:0000256" key="3">
    <source>
        <dbReference type="ARBA" id="ARBA00008014"/>
    </source>
</evidence>
<evidence type="ECO:0000313" key="12">
    <source>
        <dbReference type="Proteomes" id="UP000660262"/>
    </source>
</evidence>
<dbReference type="PANTHER" id="PTHR21085">
    <property type="entry name" value="CHORISMATE SYNTHASE"/>
    <property type="match status" value="1"/>
</dbReference>
<evidence type="ECO:0000256" key="9">
    <source>
        <dbReference type="RuleBase" id="RU000605"/>
    </source>
</evidence>
<comment type="function">
    <text evidence="8">Catalyzes the last common step of the biosynthesis of aromatic amino acids, produced via the shikimic acid pathway.</text>
</comment>
<reference evidence="11" key="1">
    <citation type="submission" date="2020-10" db="EMBL/GenBank/DDBJ databases">
        <title>Unveiling of a novel bifunctional photoreceptor, Dualchrome1, isolated from a cosmopolitan green alga.</title>
        <authorList>
            <person name="Suzuki S."/>
            <person name="Kawachi M."/>
        </authorList>
    </citation>
    <scope>NUCLEOTIDE SEQUENCE</scope>
    <source>
        <strain evidence="11">NIES 2893</strain>
    </source>
</reference>
<dbReference type="AlphaFoldDB" id="A0A830HSY4"/>
<keyword evidence="12" id="KW-1185">Reference proteome</keyword>
<dbReference type="GO" id="GO:0009073">
    <property type="term" value="P:aromatic amino acid family biosynthetic process"/>
    <property type="evidence" value="ECO:0007669"/>
    <property type="project" value="UniProtKB-KW"/>
</dbReference>
<dbReference type="GO" id="GO:0004107">
    <property type="term" value="F:chorismate synthase activity"/>
    <property type="evidence" value="ECO:0007669"/>
    <property type="project" value="UniProtKB-EC"/>
</dbReference>
<dbReference type="InterPro" id="IPR035904">
    <property type="entry name" value="Chorismate_synth_AroC_sf"/>
</dbReference>
<dbReference type="HAMAP" id="MF_00300">
    <property type="entry name" value="Chorismate_synth"/>
    <property type="match status" value="1"/>
</dbReference>
<evidence type="ECO:0000313" key="11">
    <source>
        <dbReference type="EMBL" id="GHP10088.1"/>
    </source>
</evidence>
<feature type="region of interest" description="Disordered" evidence="10">
    <location>
        <begin position="69"/>
        <end position="88"/>
    </location>
</feature>
<dbReference type="CDD" id="cd07304">
    <property type="entry name" value="Chorismate_synthase"/>
    <property type="match status" value="1"/>
</dbReference>
<dbReference type="GO" id="GO:0008652">
    <property type="term" value="P:amino acid biosynthetic process"/>
    <property type="evidence" value="ECO:0007669"/>
    <property type="project" value="UniProtKB-KW"/>
</dbReference>
<feature type="region of interest" description="Disordered" evidence="10">
    <location>
        <begin position="698"/>
        <end position="723"/>
    </location>
</feature>
<evidence type="ECO:0000256" key="5">
    <source>
        <dbReference type="ARBA" id="ARBA00022605"/>
    </source>
</evidence>
<accession>A0A830HSY4</accession>
<organism evidence="11 12">
    <name type="scientific">Pycnococcus provasolii</name>
    <dbReference type="NCBI Taxonomy" id="41880"/>
    <lineage>
        <taxon>Eukaryota</taxon>
        <taxon>Viridiplantae</taxon>
        <taxon>Chlorophyta</taxon>
        <taxon>Pseudoscourfieldiophyceae</taxon>
        <taxon>Pseudoscourfieldiales</taxon>
        <taxon>Pycnococcaceae</taxon>
        <taxon>Pycnococcus</taxon>
    </lineage>
</organism>
<feature type="region of interest" description="Disordered" evidence="10">
    <location>
        <begin position="272"/>
        <end position="313"/>
    </location>
</feature>
<comment type="caution">
    <text evidence="11">The sequence shown here is derived from an EMBL/GenBank/DDBJ whole genome shotgun (WGS) entry which is preliminary data.</text>
</comment>
<dbReference type="InterPro" id="IPR020541">
    <property type="entry name" value="Chorismate_synthase_CS"/>
</dbReference>
<dbReference type="FunFam" id="3.60.150.10:FF:000003">
    <property type="entry name" value="Chorismate synthase"/>
    <property type="match status" value="1"/>
</dbReference>
<sequence length="723" mass="76485">MAPQTHTQYDSAQLATAARTSLRQLADQLDVLRIVESNVADWTQLQAALADAAAMVAEMCARERDAREAETRANKRAEAADKAAKRAKDDMARMRARYDEALAEAEHASARRLGFYPRTAAPTSSHLVGVPALRHGRWNVGARQSAASVTSGSTLDVSSTGAATVTSGSTLDVSSTGAATVASGSTLDVSSVGAATVTSGSTLDVSSTGAATVASGSTLDVSSVGAATVASGSTLAGRVERGRRDGGERIDAGRVEHGRRDGGERIDARCVEHSGRDSGERIDAGRVEHGRRDSGERIDAGRVEHGRRERTQASAPNTFGNLFRVTTFGESHGGGVGCVIDGCPPRVPISVDDMQFELDRRRPGQSRITTPRKETDTAEILSGIGDDGRTLGTPIAVLVRNKDHRPQDYSEISVAYRPSHADFTYDLKFGTRAIAGGGRSSARETIGRVAAGAVAKKVLREVCGTEVLAYVSQVREVKVPFGAVDHSTLTLDDIEANMVRCPDASLAEDMIAVIDDVRTRGESCGGVVTCVVQNCPPGIGAPVFDRLDADLAKACMSLPATKGFEMGLGFDAVAMTGSEHNDLIYTDDATNEIRTRTNNAGGILGGIANGELIEMRVAFKPTSTIMKEQESITREKVSTTLKARGRHDACVVPRAVPMVESMVALVLLDHVLMHYAQTSLVLDPEQISSAAIRPTEFAYEKPNSSSGPPRSEATSVLRGVEED</sequence>
<keyword evidence="5 9" id="KW-0028">Amino-acid biosynthesis</keyword>
<name>A0A830HSY4_9CHLO</name>
<dbReference type="InterPro" id="IPR000453">
    <property type="entry name" value="Chorismate_synth"/>
</dbReference>
<evidence type="ECO:0000256" key="8">
    <source>
        <dbReference type="ARBA" id="ARBA00053861"/>
    </source>
</evidence>
<dbReference type="SUPFAM" id="SSF103263">
    <property type="entry name" value="Chorismate synthase, AroC"/>
    <property type="match status" value="1"/>
</dbReference>
<dbReference type="NCBIfam" id="TIGR00033">
    <property type="entry name" value="aroC"/>
    <property type="match status" value="1"/>
</dbReference>
<gene>
    <name evidence="11" type="ORF">PPROV_000882100</name>
</gene>
<dbReference type="PANTHER" id="PTHR21085:SF0">
    <property type="entry name" value="CHORISMATE SYNTHASE"/>
    <property type="match status" value="1"/>
</dbReference>
<dbReference type="OrthoDB" id="1721239at2759"/>
<comment type="catalytic activity">
    <reaction evidence="1 9">
        <text>5-O-(1-carboxyvinyl)-3-phosphoshikimate = chorismate + phosphate</text>
        <dbReference type="Rhea" id="RHEA:21020"/>
        <dbReference type="ChEBI" id="CHEBI:29748"/>
        <dbReference type="ChEBI" id="CHEBI:43474"/>
        <dbReference type="ChEBI" id="CHEBI:57701"/>
        <dbReference type="EC" id="4.2.3.5"/>
    </reaction>
</comment>
<protein>
    <recommendedName>
        <fullName evidence="4 9">Chorismate synthase</fullName>
        <ecNumber evidence="4 9">4.2.3.5</ecNumber>
    </recommendedName>
</protein>
<evidence type="ECO:0000256" key="4">
    <source>
        <dbReference type="ARBA" id="ARBA00013036"/>
    </source>
</evidence>
<evidence type="ECO:0000256" key="6">
    <source>
        <dbReference type="ARBA" id="ARBA00023141"/>
    </source>
</evidence>
<keyword evidence="6 9" id="KW-0057">Aromatic amino acid biosynthesis</keyword>
<dbReference type="Gene3D" id="2.160.20.20">
    <property type="match status" value="1"/>
</dbReference>
<dbReference type="UniPathway" id="UPA00053">
    <property type="reaction ID" value="UER00090"/>
</dbReference>
<evidence type="ECO:0000256" key="2">
    <source>
        <dbReference type="ARBA" id="ARBA00005044"/>
    </source>
</evidence>
<dbReference type="EC" id="4.2.3.5" evidence="4 9"/>
<feature type="compositionally biased region" description="Basic and acidic residues" evidence="10">
    <location>
        <begin position="272"/>
        <end position="311"/>
    </location>
</feature>
<dbReference type="Gene3D" id="3.60.150.10">
    <property type="entry name" value="Chorismate synthase AroC"/>
    <property type="match status" value="1"/>
</dbReference>